<feature type="repeat" description="WD" evidence="1">
    <location>
        <begin position="273"/>
        <end position="307"/>
    </location>
</feature>
<dbReference type="Proteomes" id="UP001489004">
    <property type="component" value="Unassembled WGS sequence"/>
</dbReference>
<gene>
    <name evidence="4" type="ORF">WJX72_006785</name>
</gene>
<evidence type="ECO:0000259" key="3">
    <source>
        <dbReference type="Pfam" id="PF12894"/>
    </source>
</evidence>
<dbReference type="Gene3D" id="2.130.10.10">
    <property type="entry name" value="YVTN repeat-like/Quinoprotein amine dehydrogenase"/>
    <property type="match status" value="3"/>
</dbReference>
<dbReference type="Pfam" id="PF00400">
    <property type="entry name" value="WD40"/>
    <property type="match status" value="2"/>
</dbReference>
<name>A0AAW1R7J4_9CHLO</name>
<dbReference type="PANTHER" id="PTHR45296">
    <property type="entry name" value="TRANSDUCIN/WD40 REPEAT-LIKE SUPERFAMILY PROTEIN"/>
    <property type="match status" value="1"/>
</dbReference>
<evidence type="ECO:0000256" key="2">
    <source>
        <dbReference type="SAM" id="MobiDB-lite"/>
    </source>
</evidence>
<comment type="caution">
    <text evidence="4">The sequence shown here is derived from an EMBL/GenBank/DDBJ whole genome shotgun (WGS) entry which is preliminary data.</text>
</comment>
<evidence type="ECO:0000313" key="4">
    <source>
        <dbReference type="EMBL" id="KAK9829594.1"/>
    </source>
</evidence>
<feature type="region of interest" description="Disordered" evidence="2">
    <location>
        <begin position="238"/>
        <end position="264"/>
    </location>
</feature>
<sequence length="393" mass="42389">MMSGGQLLGRLAGHRDAVLTCIADGRHQILSGSEDGTVCSFDVRAQQVVQRLRVGSGEEAVPSVRLHATDEHRVFACAGSVAYEVDLRKGDGAAVQQWDYNSEEVNQLAVNARGTFLAAADDAGEVKVIDLRTGKLHKTLRHVHDNICSTVAFRPHRPWEVVSGGLDSKLVQWDFGSGKAKRIWRSGGEAASLDGQIFNPPLVHSMAVPATDARPFTRLAVAARGDGNIVVYDLDAECSSDSSSSKSKRGMQRQRHAEQHQTQPRLCILGREQGGHQAAVNHVSFVEASQGRQLLSGGNDKQVLLWNWPAAVSPERSTVDWQAGQPEAKEAEPPAIALAGLSLEEGQATDKPLLACRISHGRKVNCVTSVGSSFVQTVFVADVSKKIAMYIVH</sequence>
<dbReference type="PANTHER" id="PTHR45296:SF1">
    <property type="entry name" value="TRANSDUCIN_WD40 REPEAT-LIKE SUPERFAMILY PROTEIN"/>
    <property type="match status" value="1"/>
</dbReference>
<evidence type="ECO:0000256" key="1">
    <source>
        <dbReference type="PROSITE-ProRule" id="PRU00221"/>
    </source>
</evidence>
<dbReference type="InterPro" id="IPR024977">
    <property type="entry name" value="Apc4-like_WD40_dom"/>
</dbReference>
<dbReference type="SUPFAM" id="SSF50978">
    <property type="entry name" value="WD40 repeat-like"/>
    <property type="match status" value="1"/>
</dbReference>
<evidence type="ECO:0000313" key="5">
    <source>
        <dbReference type="Proteomes" id="UP001489004"/>
    </source>
</evidence>
<dbReference type="InterPro" id="IPR001680">
    <property type="entry name" value="WD40_rpt"/>
</dbReference>
<proteinExistence type="predicted"/>
<dbReference type="PROSITE" id="PS50082">
    <property type="entry name" value="WD_REPEATS_2"/>
    <property type="match status" value="1"/>
</dbReference>
<organism evidence="4 5">
    <name type="scientific">[Myrmecia] bisecta</name>
    <dbReference type="NCBI Taxonomy" id="41462"/>
    <lineage>
        <taxon>Eukaryota</taxon>
        <taxon>Viridiplantae</taxon>
        <taxon>Chlorophyta</taxon>
        <taxon>core chlorophytes</taxon>
        <taxon>Trebouxiophyceae</taxon>
        <taxon>Trebouxiales</taxon>
        <taxon>Trebouxiaceae</taxon>
        <taxon>Myrmecia</taxon>
    </lineage>
</organism>
<dbReference type="PROSITE" id="PS50294">
    <property type="entry name" value="WD_REPEATS_REGION"/>
    <property type="match status" value="1"/>
</dbReference>
<reference evidence="4 5" key="1">
    <citation type="journal article" date="2024" name="Nat. Commun.">
        <title>Phylogenomics reveals the evolutionary origins of lichenization in chlorophyte algae.</title>
        <authorList>
            <person name="Puginier C."/>
            <person name="Libourel C."/>
            <person name="Otte J."/>
            <person name="Skaloud P."/>
            <person name="Haon M."/>
            <person name="Grisel S."/>
            <person name="Petersen M."/>
            <person name="Berrin J.G."/>
            <person name="Delaux P.M."/>
            <person name="Dal Grande F."/>
            <person name="Keller J."/>
        </authorList>
    </citation>
    <scope>NUCLEOTIDE SEQUENCE [LARGE SCALE GENOMIC DNA]</scope>
    <source>
        <strain evidence="4 5">SAG 2043</strain>
    </source>
</reference>
<dbReference type="AlphaFoldDB" id="A0AAW1R7J4"/>
<protein>
    <recommendedName>
        <fullName evidence="3">Anaphase-promoting complex subunit 4-like WD40 domain-containing protein</fullName>
    </recommendedName>
</protein>
<dbReference type="InterPro" id="IPR036322">
    <property type="entry name" value="WD40_repeat_dom_sf"/>
</dbReference>
<dbReference type="SMART" id="SM00320">
    <property type="entry name" value="WD40"/>
    <property type="match status" value="4"/>
</dbReference>
<feature type="domain" description="Anaphase-promoting complex subunit 4-like WD40" evidence="3">
    <location>
        <begin position="91"/>
        <end position="147"/>
    </location>
</feature>
<keyword evidence="1" id="KW-0853">WD repeat</keyword>
<keyword evidence="5" id="KW-1185">Reference proteome</keyword>
<dbReference type="EMBL" id="JALJOR010000001">
    <property type="protein sequence ID" value="KAK9829594.1"/>
    <property type="molecule type" value="Genomic_DNA"/>
</dbReference>
<dbReference type="Pfam" id="PF12894">
    <property type="entry name" value="ANAPC4_WD40"/>
    <property type="match status" value="1"/>
</dbReference>
<dbReference type="InterPro" id="IPR015943">
    <property type="entry name" value="WD40/YVTN_repeat-like_dom_sf"/>
</dbReference>
<accession>A0AAW1R7J4</accession>